<evidence type="ECO:0008006" key="3">
    <source>
        <dbReference type="Google" id="ProtNLM"/>
    </source>
</evidence>
<dbReference type="OrthoDB" id="6904615at2"/>
<dbReference type="RefSeq" id="WP_038413148.1">
    <property type="nucleotide sequence ID" value="NZ_CP009455.1"/>
</dbReference>
<dbReference type="Proteomes" id="UP000029493">
    <property type="component" value="Chromosome"/>
</dbReference>
<gene>
    <name evidence="1" type="ORF">LK03_15285</name>
</gene>
<organism evidence="1 2">
    <name type="scientific">Pseudomonas cremoricolorata</name>
    <dbReference type="NCBI Taxonomy" id="157783"/>
    <lineage>
        <taxon>Bacteria</taxon>
        <taxon>Pseudomonadati</taxon>
        <taxon>Pseudomonadota</taxon>
        <taxon>Gammaproteobacteria</taxon>
        <taxon>Pseudomonadales</taxon>
        <taxon>Pseudomonadaceae</taxon>
        <taxon>Pseudomonas</taxon>
    </lineage>
</organism>
<dbReference type="InterPro" id="IPR012449">
    <property type="entry name" value="Phage_F116_Orf28"/>
</dbReference>
<dbReference type="Pfam" id="PF07867">
    <property type="entry name" value="DUF1654"/>
    <property type="match status" value="1"/>
</dbReference>
<protein>
    <recommendedName>
        <fullName evidence="3">DUF1654 domain-containing protein</fullName>
    </recommendedName>
</protein>
<accession>A0A089WMN2</accession>
<proteinExistence type="predicted"/>
<evidence type="ECO:0000313" key="1">
    <source>
        <dbReference type="EMBL" id="AIR90560.1"/>
    </source>
</evidence>
<dbReference type="AlphaFoldDB" id="A0A089WMN2"/>
<name>A0A089WMN2_9PSED</name>
<sequence length="83" mass="9388">MSDSAESGQGRLRSYEQIGYRIQRLVNEPNAQKTRALTVSRLPDEDPVQWRHIIDDMAGTVGVRVIEVEDGTVRIGWGEYIDS</sequence>
<evidence type="ECO:0000313" key="2">
    <source>
        <dbReference type="Proteomes" id="UP000029493"/>
    </source>
</evidence>
<keyword evidence="2" id="KW-1185">Reference proteome</keyword>
<dbReference type="KEGG" id="psw:LK03_15285"/>
<reference evidence="1 2" key="1">
    <citation type="submission" date="2014-09" db="EMBL/GenBank/DDBJ databases">
        <authorList>
            <person name="Chan K.-G."/>
        </authorList>
    </citation>
    <scope>NUCLEOTIDE SEQUENCE [LARGE SCALE GENOMIC DNA]</scope>
    <source>
        <strain evidence="1 2">ND07</strain>
    </source>
</reference>
<dbReference type="EMBL" id="CP009455">
    <property type="protein sequence ID" value="AIR90560.1"/>
    <property type="molecule type" value="Genomic_DNA"/>
</dbReference>